<dbReference type="Gene3D" id="2.40.70.10">
    <property type="entry name" value="Acid Proteases"/>
    <property type="match status" value="1"/>
</dbReference>
<evidence type="ECO:0000313" key="2">
    <source>
        <dbReference type="EMBL" id="KAF2298225.1"/>
    </source>
</evidence>
<dbReference type="PANTHER" id="PTHR33067">
    <property type="entry name" value="RNA-DIRECTED DNA POLYMERASE-RELATED"/>
    <property type="match status" value="1"/>
</dbReference>
<accession>A0A6A6LCN7</accession>
<gene>
    <name evidence="2" type="ORF">GH714_020048</name>
</gene>
<dbReference type="AlphaFoldDB" id="A0A6A6LCN7"/>
<feature type="compositionally biased region" description="Pro residues" evidence="1">
    <location>
        <begin position="1"/>
        <end position="10"/>
    </location>
</feature>
<reference evidence="2 3" key="1">
    <citation type="journal article" date="2020" name="Mol. Plant">
        <title>The Chromosome-Based Rubber Tree Genome Provides New Insights into Spurge Genome Evolution and Rubber Biosynthesis.</title>
        <authorList>
            <person name="Liu J."/>
            <person name="Shi C."/>
            <person name="Shi C.C."/>
            <person name="Li W."/>
            <person name="Zhang Q.J."/>
            <person name="Zhang Y."/>
            <person name="Li K."/>
            <person name="Lu H.F."/>
            <person name="Shi C."/>
            <person name="Zhu S.T."/>
            <person name="Xiao Z.Y."/>
            <person name="Nan H."/>
            <person name="Yue Y."/>
            <person name="Zhu X.G."/>
            <person name="Wu Y."/>
            <person name="Hong X.N."/>
            <person name="Fan G.Y."/>
            <person name="Tong Y."/>
            <person name="Zhang D."/>
            <person name="Mao C.L."/>
            <person name="Liu Y.L."/>
            <person name="Hao S.J."/>
            <person name="Liu W.Q."/>
            <person name="Lv M.Q."/>
            <person name="Zhang H.B."/>
            <person name="Liu Y."/>
            <person name="Hu-Tang G.R."/>
            <person name="Wang J.P."/>
            <person name="Wang J.H."/>
            <person name="Sun Y.H."/>
            <person name="Ni S.B."/>
            <person name="Chen W.B."/>
            <person name="Zhang X.C."/>
            <person name="Jiao Y.N."/>
            <person name="Eichler E.E."/>
            <person name="Li G.H."/>
            <person name="Liu X."/>
            <person name="Gao L.Z."/>
        </authorList>
    </citation>
    <scope>NUCLEOTIDE SEQUENCE [LARGE SCALE GENOMIC DNA]</scope>
    <source>
        <strain evidence="3">cv. GT1</strain>
        <tissue evidence="2">Leaf</tissue>
    </source>
</reference>
<keyword evidence="3" id="KW-1185">Reference proteome</keyword>
<evidence type="ECO:0000313" key="3">
    <source>
        <dbReference type="Proteomes" id="UP000467840"/>
    </source>
</evidence>
<dbReference type="Proteomes" id="UP000467840">
    <property type="component" value="Chromosome 1"/>
</dbReference>
<organism evidence="2 3">
    <name type="scientific">Hevea brasiliensis</name>
    <name type="common">Para rubber tree</name>
    <name type="synonym">Siphonia brasiliensis</name>
    <dbReference type="NCBI Taxonomy" id="3981"/>
    <lineage>
        <taxon>Eukaryota</taxon>
        <taxon>Viridiplantae</taxon>
        <taxon>Streptophyta</taxon>
        <taxon>Embryophyta</taxon>
        <taxon>Tracheophyta</taxon>
        <taxon>Spermatophyta</taxon>
        <taxon>Magnoliopsida</taxon>
        <taxon>eudicotyledons</taxon>
        <taxon>Gunneridae</taxon>
        <taxon>Pentapetalae</taxon>
        <taxon>rosids</taxon>
        <taxon>fabids</taxon>
        <taxon>Malpighiales</taxon>
        <taxon>Euphorbiaceae</taxon>
        <taxon>Crotonoideae</taxon>
        <taxon>Micrandreae</taxon>
        <taxon>Hevea</taxon>
    </lineage>
</organism>
<evidence type="ECO:0008006" key="4">
    <source>
        <dbReference type="Google" id="ProtNLM"/>
    </source>
</evidence>
<dbReference type="InterPro" id="IPR021109">
    <property type="entry name" value="Peptidase_aspartic_dom_sf"/>
</dbReference>
<dbReference type="PANTHER" id="PTHR33067:SF9">
    <property type="entry name" value="RNA-DIRECTED DNA POLYMERASE"/>
    <property type="match status" value="1"/>
</dbReference>
<protein>
    <recommendedName>
        <fullName evidence="4">Aspartic peptidase DDI1-type domain-containing protein</fullName>
    </recommendedName>
</protein>
<feature type="region of interest" description="Disordered" evidence="1">
    <location>
        <begin position="1"/>
        <end position="28"/>
    </location>
</feature>
<dbReference type="CDD" id="cd00303">
    <property type="entry name" value="retropepsin_like"/>
    <property type="match status" value="1"/>
</dbReference>
<sequence>MAENTTPPPKVNNSSPMHEYREPPPFPSRFAKFKEEEEEKVILDTFRKVGLNIPLLDTVKSIPKYAKFLKNVCTNKRKLTSKEQTSEEEHVSLAIEKKLPPKLKDPGPLNETSIVIQLADRYNAYPDGVIEDVLVHMDYLVFPTDFYVLDMEKSETPLILLGRPFLKIVRAKINTFDGSVSLEFDGKIC</sequence>
<name>A0A6A6LCN7_HEVBR</name>
<evidence type="ECO:0000256" key="1">
    <source>
        <dbReference type="SAM" id="MobiDB-lite"/>
    </source>
</evidence>
<proteinExistence type="predicted"/>
<dbReference type="EMBL" id="JAAGAX010000011">
    <property type="protein sequence ID" value="KAF2298225.1"/>
    <property type="molecule type" value="Genomic_DNA"/>
</dbReference>
<comment type="caution">
    <text evidence="2">The sequence shown here is derived from an EMBL/GenBank/DDBJ whole genome shotgun (WGS) entry which is preliminary data.</text>
</comment>